<dbReference type="PANTHER" id="PTHR23508:SF10">
    <property type="entry name" value="CARBOXYLIC ACID TRANSPORTER PROTEIN HOMOLOG"/>
    <property type="match status" value="1"/>
</dbReference>
<dbReference type="RefSeq" id="WP_189044936.1">
    <property type="nucleotide sequence ID" value="NZ_BMJQ01000004.1"/>
</dbReference>
<dbReference type="PANTHER" id="PTHR23508">
    <property type="entry name" value="CARBOXYLIC ACID TRANSPORTER PROTEIN HOMOLOG"/>
    <property type="match status" value="1"/>
</dbReference>
<feature type="transmembrane region" description="Helical" evidence="5">
    <location>
        <begin position="253"/>
        <end position="273"/>
    </location>
</feature>
<dbReference type="EMBL" id="BMJQ01000004">
    <property type="protein sequence ID" value="GGF13418.1"/>
    <property type="molecule type" value="Genomic_DNA"/>
</dbReference>
<feature type="transmembrane region" description="Helical" evidence="5">
    <location>
        <begin position="83"/>
        <end position="100"/>
    </location>
</feature>
<feature type="transmembrane region" description="Helical" evidence="5">
    <location>
        <begin position="215"/>
        <end position="233"/>
    </location>
</feature>
<dbReference type="SUPFAM" id="SSF103473">
    <property type="entry name" value="MFS general substrate transporter"/>
    <property type="match status" value="1"/>
</dbReference>
<evidence type="ECO:0000313" key="8">
    <source>
        <dbReference type="Proteomes" id="UP000646365"/>
    </source>
</evidence>
<evidence type="ECO:0000256" key="3">
    <source>
        <dbReference type="ARBA" id="ARBA00022989"/>
    </source>
</evidence>
<dbReference type="InterPro" id="IPR005829">
    <property type="entry name" value="Sugar_transporter_CS"/>
</dbReference>
<evidence type="ECO:0000259" key="6">
    <source>
        <dbReference type="PROSITE" id="PS50850"/>
    </source>
</evidence>
<proteinExistence type="predicted"/>
<dbReference type="InterPro" id="IPR036259">
    <property type="entry name" value="MFS_trans_sf"/>
</dbReference>
<accession>A0A8J3E1M7</accession>
<feature type="domain" description="Major facilitator superfamily (MFS) profile" evidence="6">
    <location>
        <begin position="17"/>
        <end position="399"/>
    </location>
</feature>
<comment type="subcellular location">
    <subcellularLocation>
        <location evidence="1">Membrane</location>
        <topology evidence="1">Multi-pass membrane protein</topology>
    </subcellularLocation>
</comment>
<dbReference type="Proteomes" id="UP000646365">
    <property type="component" value="Unassembled WGS sequence"/>
</dbReference>
<organism evidence="7 8">
    <name type="scientific">Aliidongia dinghuensis</name>
    <dbReference type="NCBI Taxonomy" id="1867774"/>
    <lineage>
        <taxon>Bacteria</taxon>
        <taxon>Pseudomonadati</taxon>
        <taxon>Pseudomonadota</taxon>
        <taxon>Alphaproteobacteria</taxon>
        <taxon>Rhodospirillales</taxon>
        <taxon>Dongiaceae</taxon>
        <taxon>Aliidongia</taxon>
    </lineage>
</organism>
<keyword evidence="3 5" id="KW-1133">Transmembrane helix</keyword>
<keyword evidence="4 5" id="KW-0472">Membrane</keyword>
<keyword evidence="8" id="KW-1185">Reference proteome</keyword>
<feature type="transmembrane region" description="Helical" evidence="5">
    <location>
        <begin position="348"/>
        <end position="367"/>
    </location>
</feature>
<comment type="caution">
    <text evidence="7">The sequence shown here is derived from an EMBL/GenBank/DDBJ whole genome shotgun (WGS) entry which is preliminary data.</text>
</comment>
<evidence type="ECO:0000256" key="4">
    <source>
        <dbReference type="ARBA" id="ARBA00023136"/>
    </source>
</evidence>
<dbReference type="GO" id="GO:0005886">
    <property type="term" value="C:plasma membrane"/>
    <property type="evidence" value="ECO:0007669"/>
    <property type="project" value="TreeGrafter"/>
</dbReference>
<feature type="transmembrane region" description="Helical" evidence="5">
    <location>
        <begin position="20"/>
        <end position="42"/>
    </location>
</feature>
<keyword evidence="2 5" id="KW-0812">Transmembrane</keyword>
<name>A0A8J3E1M7_9PROT</name>
<reference evidence="7" key="1">
    <citation type="journal article" date="2014" name="Int. J. Syst. Evol. Microbiol.">
        <title>Complete genome sequence of Corynebacterium casei LMG S-19264T (=DSM 44701T), isolated from a smear-ripened cheese.</title>
        <authorList>
            <consortium name="US DOE Joint Genome Institute (JGI-PGF)"/>
            <person name="Walter F."/>
            <person name="Albersmeier A."/>
            <person name="Kalinowski J."/>
            <person name="Ruckert C."/>
        </authorList>
    </citation>
    <scope>NUCLEOTIDE SEQUENCE</scope>
    <source>
        <strain evidence="7">CGMCC 1.15725</strain>
    </source>
</reference>
<dbReference type="Gene3D" id="1.20.1250.20">
    <property type="entry name" value="MFS general substrate transporter like domains"/>
    <property type="match status" value="2"/>
</dbReference>
<evidence type="ECO:0000256" key="1">
    <source>
        <dbReference type="ARBA" id="ARBA00004141"/>
    </source>
</evidence>
<evidence type="ECO:0000313" key="7">
    <source>
        <dbReference type="EMBL" id="GGF13418.1"/>
    </source>
</evidence>
<sequence length="409" mass="44116">MLILSELKTLTPSQRNAFVASFLGWTLDAFDFFLMSFTLGAIAEDFGVQVTAVAFAITLTLACRPIGAFIFGRLADRFGRRPVLMVDILLFAVLEIGSAFSPNLIVFLVLRALFGIAMGGEWGIGASLTFESIPERTRGAVSGILQQGYACGFLLASVVNWALFELIGWRGMFVIGVVPALLVIYIRMFVEESPVWQKGEHTSARLGFFEAMRGHWKLAGYVIVLMTAFNFFSHGTQDLYPEFLRTTHQFDNAAVSLLTIVANVGAIVGGVAFGAWSERIGRRRAIILAVLLALPVLPLWAFSTTPLWVGTGAFLMQISVQGAWGIVPTHLNELSPDAVRGTFPGLMYQLGNLLAAINATFQAWLAVQFDGNYAIPLALVAGVVAIVIVILAAVGVEKKGVAFGTAAST</sequence>
<dbReference type="InterPro" id="IPR020846">
    <property type="entry name" value="MFS_dom"/>
</dbReference>
<feature type="transmembrane region" description="Helical" evidence="5">
    <location>
        <begin position="373"/>
        <end position="394"/>
    </location>
</feature>
<dbReference type="Pfam" id="PF07690">
    <property type="entry name" value="MFS_1"/>
    <property type="match status" value="1"/>
</dbReference>
<dbReference type="PROSITE" id="PS50850">
    <property type="entry name" value="MFS"/>
    <property type="match status" value="1"/>
</dbReference>
<dbReference type="InterPro" id="IPR011701">
    <property type="entry name" value="MFS"/>
</dbReference>
<dbReference type="PROSITE" id="PS00217">
    <property type="entry name" value="SUGAR_TRANSPORT_2"/>
    <property type="match status" value="1"/>
</dbReference>
<gene>
    <name evidence="7" type="ORF">GCM10011611_18900</name>
</gene>
<feature type="transmembrane region" description="Helical" evidence="5">
    <location>
        <begin position="48"/>
        <end position="71"/>
    </location>
</feature>
<dbReference type="CDD" id="cd17316">
    <property type="entry name" value="MFS_SV2_like"/>
    <property type="match status" value="1"/>
</dbReference>
<feature type="transmembrane region" description="Helical" evidence="5">
    <location>
        <begin position="285"/>
        <end position="302"/>
    </location>
</feature>
<dbReference type="AlphaFoldDB" id="A0A8J3E1M7"/>
<dbReference type="GO" id="GO:0046943">
    <property type="term" value="F:carboxylic acid transmembrane transporter activity"/>
    <property type="evidence" value="ECO:0007669"/>
    <property type="project" value="TreeGrafter"/>
</dbReference>
<reference evidence="7" key="2">
    <citation type="submission" date="2020-09" db="EMBL/GenBank/DDBJ databases">
        <authorList>
            <person name="Sun Q."/>
            <person name="Zhou Y."/>
        </authorList>
    </citation>
    <scope>NUCLEOTIDE SEQUENCE</scope>
    <source>
        <strain evidence="7">CGMCC 1.15725</strain>
    </source>
</reference>
<evidence type="ECO:0000256" key="5">
    <source>
        <dbReference type="SAM" id="Phobius"/>
    </source>
</evidence>
<feature type="transmembrane region" description="Helical" evidence="5">
    <location>
        <begin position="169"/>
        <end position="190"/>
    </location>
</feature>
<protein>
    <submittedName>
        <fullName evidence="7">MFS transporter</fullName>
    </submittedName>
</protein>
<evidence type="ECO:0000256" key="2">
    <source>
        <dbReference type="ARBA" id="ARBA00022692"/>
    </source>
</evidence>